<name>A0AAN9QP40_CANGL</name>
<feature type="compositionally biased region" description="Basic and acidic residues" evidence="1">
    <location>
        <begin position="274"/>
        <end position="284"/>
    </location>
</feature>
<dbReference type="EMBL" id="JAYMYQ010000003">
    <property type="protein sequence ID" value="KAK7344960.1"/>
    <property type="molecule type" value="Genomic_DNA"/>
</dbReference>
<evidence type="ECO:0000259" key="2">
    <source>
        <dbReference type="Pfam" id="PF15477"/>
    </source>
</evidence>
<feature type="region of interest" description="Disordered" evidence="1">
    <location>
        <begin position="313"/>
        <end position="545"/>
    </location>
</feature>
<feature type="domain" description="Small acidic protein-like" evidence="2">
    <location>
        <begin position="595"/>
        <end position="665"/>
    </location>
</feature>
<proteinExistence type="predicted"/>
<evidence type="ECO:0000256" key="1">
    <source>
        <dbReference type="SAM" id="MobiDB-lite"/>
    </source>
</evidence>
<comment type="caution">
    <text evidence="3">The sequence shown here is derived from an EMBL/GenBank/DDBJ whole genome shotgun (WGS) entry which is preliminary data.</text>
</comment>
<dbReference type="Pfam" id="PF15477">
    <property type="entry name" value="SMAP"/>
    <property type="match status" value="1"/>
</dbReference>
<dbReference type="InterPro" id="IPR028124">
    <property type="entry name" value="SMAP_dom"/>
</dbReference>
<keyword evidence="4" id="KW-1185">Reference proteome</keyword>
<feature type="compositionally biased region" description="Basic and acidic residues" evidence="1">
    <location>
        <begin position="474"/>
        <end position="483"/>
    </location>
</feature>
<feature type="compositionally biased region" description="Basic and acidic residues" evidence="1">
    <location>
        <begin position="314"/>
        <end position="347"/>
    </location>
</feature>
<protein>
    <recommendedName>
        <fullName evidence="2">Small acidic protein-like domain-containing protein</fullName>
    </recommendedName>
</protein>
<feature type="compositionally biased region" description="Polar residues" evidence="1">
    <location>
        <begin position="203"/>
        <end position="218"/>
    </location>
</feature>
<feature type="compositionally biased region" description="Polar residues" evidence="1">
    <location>
        <begin position="622"/>
        <end position="631"/>
    </location>
</feature>
<dbReference type="AlphaFoldDB" id="A0AAN9QP40"/>
<dbReference type="PANTHER" id="PTHR22426">
    <property type="entry name" value="ARGININE_SERINE-RICH COILED-COIL PROTEIN 2"/>
    <property type="match status" value="1"/>
</dbReference>
<feature type="compositionally biased region" description="Basic and acidic residues" evidence="1">
    <location>
        <begin position="399"/>
        <end position="433"/>
    </location>
</feature>
<accession>A0AAN9QP40</accession>
<sequence length="666" mass="75901">MAYVAWPNCGFVAGLEDGMRGKLPITQNPNLLGLPWPLSYEVHVPEIEKGKSTCWHHSMDLDTQFLQPFIDQGPLLTTCLKPMQYIVAICPMTQIGLGESQQSHPCPNRQLFPFANFGNQVTDSDFYLCFGLMKPSLSWHEYSTKPLHSNELKRHIAESRVSFFLSHLFLLPAITSAKTTVTNESIIFRLKFPIPRPSWLSMMDSNLPSPPHGSSDTKNAFRKPSGDAACRNYRRRSPVEGSPSPDGSPRNEHSSSPNPGRENSARVSHHHSRKYDSREQDRQYGRNHYGRSTDSLRHFDRLSSKSSYSHFRHDRYANEDRPYERLSSRSGHESRDDHKREESDSRSKSYQCNVDKYWRDKYDTSDHRSKEKHRETCSEHQKYKDVDSSYNKTAGKRHALYDKVEKEGRSRDWDGLDEKRDSRRSSGDYRSDRAVSYSESRNQRDDSGSQRNSGKFSLREACKSEPESNETEIGNDRDWKTGKVGEQFGIEDKESSGKKLKLFHSDKDDNYGKDDESKTSSSKLSPEKKADFGAAKTSGFDGDNDLDAAKNAAMRAAELVNRNLVGAGCLTTDQKKKLLWGGKKSTPTEESGHRWDTAMFSDRERQEKFNKLMGMKGDAKADQNSNNQSGNDILRAEKQKELQLDLEKQYTAGLRRRDGRTVGLGL</sequence>
<reference evidence="3 4" key="1">
    <citation type="submission" date="2024-01" db="EMBL/GenBank/DDBJ databases">
        <title>The genomes of 5 underutilized Papilionoideae crops provide insights into root nodulation and disease resistanc.</title>
        <authorList>
            <person name="Jiang F."/>
        </authorList>
    </citation>
    <scope>NUCLEOTIDE SEQUENCE [LARGE SCALE GENOMIC DNA]</scope>
    <source>
        <strain evidence="3">LVBAO_FW01</strain>
        <tissue evidence="3">Leaves</tissue>
    </source>
</reference>
<evidence type="ECO:0000313" key="4">
    <source>
        <dbReference type="Proteomes" id="UP001367508"/>
    </source>
</evidence>
<feature type="compositionally biased region" description="Basic and acidic residues" evidence="1">
    <location>
        <begin position="356"/>
        <end position="387"/>
    </location>
</feature>
<dbReference type="PANTHER" id="PTHR22426:SF2">
    <property type="entry name" value="ARGININE_SERINE-RICH COILED-COIL PROTEIN 2"/>
    <property type="match status" value="1"/>
</dbReference>
<feature type="region of interest" description="Disordered" evidence="1">
    <location>
        <begin position="203"/>
        <end position="298"/>
    </location>
</feature>
<feature type="region of interest" description="Disordered" evidence="1">
    <location>
        <begin position="616"/>
        <end position="636"/>
    </location>
</feature>
<gene>
    <name evidence="3" type="ORF">VNO77_15262</name>
</gene>
<dbReference type="Proteomes" id="UP001367508">
    <property type="component" value="Unassembled WGS sequence"/>
</dbReference>
<feature type="compositionally biased region" description="Basic and acidic residues" evidence="1">
    <location>
        <begin position="457"/>
        <end position="466"/>
    </location>
</feature>
<feature type="compositionally biased region" description="Basic and acidic residues" evidence="1">
    <location>
        <begin position="490"/>
        <end position="518"/>
    </location>
</feature>
<organism evidence="3 4">
    <name type="scientific">Canavalia gladiata</name>
    <name type="common">Sword bean</name>
    <name type="synonym">Dolichos gladiatus</name>
    <dbReference type="NCBI Taxonomy" id="3824"/>
    <lineage>
        <taxon>Eukaryota</taxon>
        <taxon>Viridiplantae</taxon>
        <taxon>Streptophyta</taxon>
        <taxon>Embryophyta</taxon>
        <taxon>Tracheophyta</taxon>
        <taxon>Spermatophyta</taxon>
        <taxon>Magnoliopsida</taxon>
        <taxon>eudicotyledons</taxon>
        <taxon>Gunneridae</taxon>
        <taxon>Pentapetalae</taxon>
        <taxon>rosids</taxon>
        <taxon>fabids</taxon>
        <taxon>Fabales</taxon>
        <taxon>Fabaceae</taxon>
        <taxon>Papilionoideae</taxon>
        <taxon>50 kb inversion clade</taxon>
        <taxon>NPAAA clade</taxon>
        <taxon>indigoferoid/millettioid clade</taxon>
        <taxon>Phaseoleae</taxon>
        <taxon>Canavalia</taxon>
    </lineage>
</organism>
<evidence type="ECO:0000313" key="3">
    <source>
        <dbReference type="EMBL" id="KAK7344960.1"/>
    </source>
</evidence>